<sequence length="59" mass="6474">MSVEDYPGPNGKHLTEPEELLAKHRRSFWGAAAEAVKATAAAKWVLWECIEASGSLYIS</sequence>
<name>A0A2R7Y5J0_9ARCH</name>
<dbReference type="AlphaFoldDB" id="A0A2R7Y5J0"/>
<proteinExistence type="predicted"/>
<reference evidence="1 2" key="1">
    <citation type="submission" date="2017-04" db="EMBL/GenBank/DDBJ databases">
        <title>Draft Aigarchaeota genome from a New Zealand hot spring.</title>
        <authorList>
            <person name="Reysenbach A.-L."/>
            <person name="Donaho J.A."/>
            <person name="Gerhart J."/>
            <person name="Kelley J.F."/>
            <person name="Kouba K."/>
            <person name="Podar M."/>
            <person name="Stott M."/>
        </authorList>
    </citation>
    <scope>NUCLEOTIDE SEQUENCE [LARGE SCALE GENOMIC DNA]</scope>
    <source>
        <strain evidence="1">NZ13_MG1</strain>
    </source>
</reference>
<protein>
    <submittedName>
        <fullName evidence="1">Uncharacterized protein</fullName>
    </submittedName>
</protein>
<comment type="caution">
    <text evidence="1">The sequence shown here is derived from an EMBL/GenBank/DDBJ whole genome shotgun (WGS) entry which is preliminary data.</text>
</comment>
<accession>A0A2R7Y5J0</accession>
<organism evidence="1 2">
    <name type="scientific">Candidatus Terraquivivens tikiterensis</name>
    <dbReference type="NCBI Taxonomy" id="1980982"/>
    <lineage>
        <taxon>Archaea</taxon>
        <taxon>Nitrososphaerota</taxon>
        <taxon>Candidatus Wolframiiraptoraceae</taxon>
        <taxon>Candidatus Terraquivivens</taxon>
    </lineage>
</organism>
<evidence type="ECO:0000313" key="1">
    <source>
        <dbReference type="EMBL" id="PUA32647.1"/>
    </source>
</evidence>
<dbReference type="EMBL" id="NDWU01000008">
    <property type="protein sequence ID" value="PUA32647.1"/>
    <property type="molecule type" value="Genomic_DNA"/>
</dbReference>
<evidence type="ECO:0000313" key="2">
    <source>
        <dbReference type="Proteomes" id="UP000244066"/>
    </source>
</evidence>
<gene>
    <name evidence="1" type="ORF">B9J98_04125</name>
</gene>
<dbReference type="Proteomes" id="UP000244066">
    <property type="component" value="Unassembled WGS sequence"/>
</dbReference>